<accession>A0AAN0INX4</accession>
<keyword evidence="2 6" id="KW-0645">Protease</keyword>
<organism evidence="8 9">
    <name type="scientific">Amphimedon queenslandica</name>
    <name type="common">Sponge</name>
    <dbReference type="NCBI Taxonomy" id="400682"/>
    <lineage>
        <taxon>Eukaryota</taxon>
        <taxon>Metazoa</taxon>
        <taxon>Porifera</taxon>
        <taxon>Demospongiae</taxon>
        <taxon>Heteroscleromorpha</taxon>
        <taxon>Haplosclerida</taxon>
        <taxon>Niphatidae</taxon>
        <taxon>Amphimedon</taxon>
    </lineage>
</organism>
<dbReference type="EC" id="3.4.24.-" evidence="6"/>
<dbReference type="GO" id="GO:0004222">
    <property type="term" value="F:metalloendopeptidase activity"/>
    <property type="evidence" value="ECO:0007669"/>
    <property type="project" value="InterPro"/>
</dbReference>
<evidence type="ECO:0000256" key="2">
    <source>
        <dbReference type="ARBA" id="ARBA00022670"/>
    </source>
</evidence>
<evidence type="ECO:0000256" key="5">
    <source>
        <dbReference type="ARBA" id="ARBA00023049"/>
    </source>
</evidence>
<dbReference type="GO" id="GO:0034982">
    <property type="term" value="P:mitochondrial protein processing"/>
    <property type="evidence" value="ECO:0007669"/>
    <property type="project" value="TreeGrafter"/>
</dbReference>
<feature type="region of interest" description="Disordered" evidence="7">
    <location>
        <begin position="15"/>
        <end position="41"/>
    </location>
</feature>
<evidence type="ECO:0000256" key="3">
    <source>
        <dbReference type="ARBA" id="ARBA00022723"/>
    </source>
</evidence>
<dbReference type="PANTHER" id="PTHR21711:SF0">
    <property type="entry name" value="MITOCHONDRIAL INNER MEMBRANE PROTEASE ATP23 HOMOLOG"/>
    <property type="match status" value="1"/>
</dbReference>
<keyword evidence="5 6" id="KW-0482">Metalloprotease</keyword>
<evidence type="ECO:0000313" key="9">
    <source>
        <dbReference type="Proteomes" id="UP000007879"/>
    </source>
</evidence>
<dbReference type="Pfam" id="PF09768">
    <property type="entry name" value="Peptidase_M76"/>
    <property type="match status" value="1"/>
</dbReference>
<keyword evidence="9" id="KW-1185">Reference proteome</keyword>
<dbReference type="Proteomes" id="UP000007879">
    <property type="component" value="Unassembled WGS sequence"/>
</dbReference>
<gene>
    <name evidence="8" type="primary">100635341</name>
</gene>
<name>A0AAN0INX4_AMPQE</name>
<comment type="similarity">
    <text evidence="1 6">Belongs to the peptidase M76 family.</text>
</comment>
<evidence type="ECO:0000256" key="4">
    <source>
        <dbReference type="ARBA" id="ARBA00022801"/>
    </source>
</evidence>
<evidence type="ECO:0000256" key="6">
    <source>
        <dbReference type="RuleBase" id="RU364057"/>
    </source>
</evidence>
<evidence type="ECO:0000313" key="8">
    <source>
        <dbReference type="EnsemblMetazoa" id="XP_011406005.2"/>
    </source>
</evidence>
<sequence length="218" mass="25034">MLAFLWILQSIMADSPSDSPGLTDKEKEAFPGRVGGGKSNERLNKQCRDRMHKSLKSSYVRYMLNAMKEIGCEVKVGRHLVCEPCGDRLLGGFDEDRNQIVLCENNIYSDDCMTNVLTHELIHAYDHCRAHVDWKNLDHQACSEIRAANLSGECFFWKENFARLKFGWKKHQQKCVKERATQSILCVNNVTEKEARDAVEKVFDSCFKDTVPFERVPP</sequence>
<protein>
    <recommendedName>
        <fullName evidence="6">Mitochondrial inner membrane protease ATP23</fullName>
        <ecNumber evidence="6">3.4.24.-</ecNumber>
    </recommendedName>
</protein>
<dbReference type="InterPro" id="IPR019165">
    <property type="entry name" value="Peptidase_M76_ATP23"/>
</dbReference>
<dbReference type="EnsemblMetazoa" id="XM_011407703.2">
    <property type="protein sequence ID" value="XP_011406005.2"/>
    <property type="gene ID" value="LOC100635341"/>
</dbReference>
<dbReference type="GO" id="GO:0046872">
    <property type="term" value="F:metal ion binding"/>
    <property type="evidence" value="ECO:0007669"/>
    <property type="project" value="UniProtKB-KW"/>
</dbReference>
<dbReference type="GO" id="GO:0005739">
    <property type="term" value="C:mitochondrion"/>
    <property type="evidence" value="ECO:0007669"/>
    <property type="project" value="GOC"/>
</dbReference>
<reference evidence="9" key="1">
    <citation type="journal article" date="2010" name="Nature">
        <title>The Amphimedon queenslandica genome and the evolution of animal complexity.</title>
        <authorList>
            <person name="Srivastava M."/>
            <person name="Simakov O."/>
            <person name="Chapman J."/>
            <person name="Fahey B."/>
            <person name="Gauthier M.E."/>
            <person name="Mitros T."/>
            <person name="Richards G.S."/>
            <person name="Conaco C."/>
            <person name="Dacre M."/>
            <person name="Hellsten U."/>
            <person name="Larroux C."/>
            <person name="Putnam N.H."/>
            <person name="Stanke M."/>
            <person name="Adamska M."/>
            <person name="Darling A."/>
            <person name="Degnan S.M."/>
            <person name="Oakley T.H."/>
            <person name="Plachetzki D.C."/>
            <person name="Zhai Y."/>
            <person name="Adamski M."/>
            <person name="Calcino A."/>
            <person name="Cummins S.F."/>
            <person name="Goodstein D.M."/>
            <person name="Harris C."/>
            <person name="Jackson D.J."/>
            <person name="Leys S.P."/>
            <person name="Shu S."/>
            <person name="Woodcroft B.J."/>
            <person name="Vervoort M."/>
            <person name="Kosik K.S."/>
            <person name="Manning G."/>
            <person name="Degnan B.M."/>
            <person name="Rokhsar D.S."/>
        </authorList>
    </citation>
    <scope>NUCLEOTIDE SEQUENCE [LARGE SCALE GENOMIC DNA]</scope>
</reference>
<dbReference type="PANTHER" id="PTHR21711">
    <property type="entry name" value="MITOCHONDRIAL INNER MEMBRANE PROTEASE"/>
    <property type="match status" value="1"/>
</dbReference>
<reference evidence="8" key="2">
    <citation type="submission" date="2024-06" db="UniProtKB">
        <authorList>
            <consortium name="EnsemblMetazoa"/>
        </authorList>
    </citation>
    <scope>IDENTIFICATION</scope>
</reference>
<evidence type="ECO:0000256" key="1">
    <source>
        <dbReference type="ARBA" id="ARBA00009915"/>
    </source>
</evidence>
<dbReference type="AlphaFoldDB" id="A0AAN0INX4"/>
<evidence type="ECO:0000256" key="7">
    <source>
        <dbReference type="SAM" id="MobiDB-lite"/>
    </source>
</evidence>
<keyword evidence="3 6" id="KW-0479">Metal-binding</keyword>
<dbReference type="KEGG" id="aqu:100635341"/>
<proteinExistence type="inferred from homology"/>
<dbReference type="GO" id="GO:0033615">
    <property type="term" value="P:mitochondrial proton-transporting ATP synthase complex assembly"/>
    <property type="evidence" value="ECO:0007669"/>
    <property type="project" value="TreeGrafter"/>
</dbReference>
<keyword evidence="4 6" id="KW-0378">Hydrolase</keyword>